<dbReference type="Proteomes" id="UP000008363">
    <property type="component" value="Unassembled WGS sequence"/>
</dbReference>
<comment type="caution">
    <text evidence="2">The sequence shown here is derived from an EMBL/GenBank/DDBJ whole genome shotgun (WGS) entry which is preliminary data.</text>
</comment>
<name>K6W0B5_9ACTN</name>
<evidence type="ECO:0000313" key="2">
    <source>
        <dbReference type="EMBL" id="GAB92605.1"/>
    </source>
</evidence>
<dbReference type="RefSeq" id="WP_006337257.1">
    <property type="nucleotide sequence ID" value="NZ_BAHC01000185.1"/>
</dbReference>
<feature type="domain" description="Helicase XPB/Ssl2 N-terminal" evidence="1">
    <location>
        <begin position="293"/>
        <end position="402"/>
    </location>
</feature>
<evidence type="ECO:0000313" key="3">
    <source>
        <dbReference type="Proteomes" id="UP000008363"/>
    </source>
</evidence>
<evidence type="ECO:0000259" key="1">
    <source>
        <dbReference type="Pfam" id="PF13625"/>
    </source>
</evidence>
<dbReference type="InterPro" id="IPR032830">
    <property type="entry name" value="XPB/Ssl2_N"/>
</dbReference>
<reference evidence="2 3" key="1">
    <citation type="submission" date="2012-08" db="EMBL/GenBank/DDBJ databases">
        <title>Whole genome shotgun sequence of Gordonia rhizosphera NBRC 16068.</title>
        <authorList>
            <person name="Takarada H."/>
            <person name="Isaki S."/>
            <person name="Hosoyama A."/>
            <person name="Tsuchikane K."/>
            <person name="Katsumata H."/>
            <person name="Baba S."/>
            <person name="Ohji S."/>
            <person name="Yamazaki S."/>
            <person name="Fujita N."/>
        </authorList>
    </citation>
    <scope>NUCLEOTIDE SEQUENCE [LARGE SCALE GENOMIC DNA]</scope>
    <source>
        <strain evidence="2 3">NBRC 16068</strain>
    </source>
</reference>
<dbReference type="Pfam" id="PF13625">
    <property type="entry name" value="Helicase_C_3"/>
    <property type="match status" value="1"/>
</dbReference>
<dbReference type="STRING" id="1108045.GORHZ_185_00210"/>
<gene>
    <name evidence="2" type="ORF">GORHZ_185_00210</name>
</gene>
<dbReference type="AlphaFoldDB" id="K6W0B5"/>
<accession>K6W0B5</accession>
<organism evidence="2 3">
    <name type="scientific">Gordonia rhizosphera NBRC 16068</name>
    <dbReference type="NCBI Taxonomy" id="1108045"/>
    <lineage>
        <taxon>Bacteria</taxon>
        <taxon>Bacillati</taxon>
        <taxon>Actinomycetota</taxon>
        <taxon>Actinomycetes</taxon>
        <taxon>Mycobacteriales</taxon>
        <taxon>Gordoniaceae</taxon>
        <taxon>Gordonia</taxon>
    </lineage>
</organism>
<proteinExistence type="predicted"/>
<keyword evidence="3" id="KW-1185">Reference proteome</keyword>
<sequence>MADDAREVRLTEQEALTNLRAVLELCASGQLKCSAKTARPSAATVETVVSHLVNGDFYLLDPIAAFAWPLLIQSGGMAKLEGTRLSLSPKGRAALRKPPAEVIRDLWRRWLTHGAIDEFSRIETIKGQRATNVLSAVKTRRATVAAGLATCPPGEWIDIDTLFSTMRRKHLDPTIARSERALWRLYLVDPEYGSFGYADNHGWSLLEGRYTLAVTFEYAGTLGLVDLDYRNPIGARNDYYDNWGSDYIDALSRYDGLRAIRLTPLGAYALGLADTFEPTGDDTTATSPLTILPNLDIVVTHEISTAERLTMNAFATQTADYTWAVSAATLTAALAAGRDLTEFTTFLTDRTDRALPSTLTTVIDDVRRRGAQLADLGHLRVIECADPAVALLIARDRTLRSLCRPLGDRHLGVAAEHESKFRTALLRLGYAL</sequence>
<dbReference type="EMBL" id="BAHC01000185">
    <property type="protein sequence ID" value="GAB92605.1"/>
    <property type="molecule type" value="Genomic_DNA"/>
</dbReference>
<dbReference type="OrthoDB" id="443235at2"/>
<dbReference type="eggNOG" id="ENOG502Z8IP">
    <property type="taxonomic scope" value="Bacteria"/>
</dbReference>
<protein>
    <recommendedName>
        <fullName evidence="1">Helicase XPB/Ssl2 N-terminal domain-containing protein</fullName>
    </recommendedName>
</protein>